<keyword evidence="2" id="KW-0808">Transferase</keyword>
<feature type="region of interest" description="Disordered" evidence="1">
    <location>
        <begin position="176"/>
        <end position="227"/>
    </location>
</feature>
<feature type="region of interest" description="Disordered" evidence="1">
    <location>
        <begin position="1"/>
        <end position="78"/>
    </location>
</feature>
<comment type="caution">
    <text evidence="2">The sequence shown here is derived from an EMBL/GenBank/DDBJ whole genome shotgun (WGS) entry which is preliminary data.</text>
</comment>
<keyword evidence="2" id="KW-0328">Glycosyltransferase</keyword>
<feature type="compositionally biased region" description="Basic and acidic residues" evidence="1">
    <location>
        <begin position="176"/>
        <end position="187"/>
    </location>
</feature>
<evidence type="ECO:0000256" key="1">
    <source>
        <dbReference type="SAM" id="MobiDB-lite"/>
    </source>
</evidence>
<dbReference type="EC" id="2.4.2.18" evidence="2"/>
<gene>
    <name evidence="2" type="primary">trpD</name>
    <name evidence="2" type="ORF">C731_2659</name>
</gene>
<proteinExistence type="predicted"/>
<name>K5B898_MYCHD</name>
<feature type="compositionally biased region" description="Basic residues" evidence="1">
    <location>
        <begin position="188"/>
        <end position="200"/>
    </location>
</feature>
<feature type="compositionally biased region" description="Basic and acidic residues" evidence="1">
    <location>
        <begin position="63"/>
        <end position="78"/>
    </location>
</feature>
<reference evidence="2 3" key="1">
    <citation type="journal article" date="2012" name="J. Bacteriol.">
        <title>Genome sequence of Mycobacterium hassiacum DSM 44199, a rare source of heat-stable mycobacterial proteins.</title>
        <authorList>
            <person name="Tiago I."/>
            <person name="Maranha A."/>
            <person name="Mendes V."/>
            <person name="Alarico S."/>
            <person name="Moynihan P.J."/>
            <person name="Clarke A.J."/>
            <person name="Macedo-Ribeiro S."/>
            <person name="Pereira P.J."/>
            <person name="Empadinhas N."/>
        </authorList>
    </citation>
    <scope>NUCLEOTIDE SEQUENCE [LARGE SCALE GENOMIC DNA]</scope>
    <source>
        <strain evidence="3">DSM 44199 / CIP 105218 / JCM 12690 / 3849</strain>
    </source>
</reference>
<feature type="compositionally biased region" description="Basic and acidic residues" evidence="1">
    <location>
        <begin position="41"/>
        <end position="53"/>
    </location>
</feature>
<dbReference type="EMBL" id="AMRA01000072">
    <property type="protein sequence ID" value="EKF23323.1"/>
    <property type="molecule type" value="Genomic_DNA"/>
</dbReference>
<sequence>MHHQHTRPACGEHPGHHLGQISPRTPDETGPRGGRVGQRAEQVEHRGHADLTAHRAGVPVGRMEQRREREPDTHLGDAARDVLRAQVDAHPQRLEGVGTARQRRRRPVAVFDHRHARRRHHDGRHRRQVHRVRAVAAGAHHVDRGGPDPIGRHPPRMFEHGVGQFGDLRRRGTLHLHGDRERGDLSRCRRTGHHLIHRPGRLPGSKRPTSGESAENLGPREGISGSHPAIIANTQTRVEFDNYKASYLLL</sequence>
<organism evidence="2 3">
    <name type="scientific">Mycolicibacterium hassiacum (strain DSM 44199 / CIP 105218 / JCM 12690 / 3849)</name>
    <name type="common">Mycobacterium hassiacum</name>
    <dbReference type="NCBI Taxonomy" id="1122247"/>
    <lineage>
        <taxon>Bacteria</taxon>
        <taxon>Bacillati</taxon>
        <taxon>Actinomycetota</taxon>
        <taxon>Actinomycetes</taxon>
        <taxon>Mycobacteriales</taxon>
        <taxon>Mycobacteriaceae</taxon>
        <taxon>Mycolicibacterium</taxon>
    </lineage>
</organism>
<evidence type="ECO:0000313" key="3">
    <source>
        <dbReference type="Proteomes" id="UP000006265"/>
    </source>
</evidence>
<keyword evidence="3" id="KW-1185">Reference proteome</keyword>
<dbReference type="AlphaFoldDB" id="K5B898"/>
<evidence type="ECO:0000313" key="2">
    <source>
        <dbReference type="EMBL" id="EKF23323.1"/>
    </source>
</evidence>
<dbReference type="eggNOG" id="ENOG502ZIDC">
    <property type="taxonomic scope" value="Bacteria"/>
</dbReference>
<dbReference type="GO" id="GO:0004048">
    <property type="term" value="F:anthranilate phosphoribosyltransferase activity"/>
    <property type="evidence" value="ECO:0007669"/>
    <property type="project" value="UniProtKB-EC"/>
</dbReference>
<dbReference type="Proteomes" id="UP000006265">
    <property type="component" value="Unassembled WGS sequence"/>
</dbReference>
<accession>K5B898</accession>
<protein>
    <submittedName>
        <fullName evidence="2">Anthranilate phosphoribosyltransferase domain protein</fullName>
        <ecNumber evidence="2">2.4.2.18</ecNumber>
    </submittedName>
</protein>